<proteinExistence type="predicted"/>
<sequence length="866" mass="100291">MPIKLQYIDNEIIATKVFYFLLFFWLSISTLHAQTVAIEKNNIKLYPILTDAPGSTPDTDLEPLKQAVKNARIVLLGEPTHSEGNIFQLNTRIVEYLHKKCGFDMIAFESGFYDLHYATTHASDKAVYLEGLQKGIYPIWVQSAEFQPMLRFLTENRDHLQVCGFDPQVDQFTVEFLREELESVLGLSESGLEASRLDYLDQVLETMSQQFTVPEEYNSSMFNKLISHYISLLEKVGDKSNTKSNRLNIDFLIQTLTNLHYLAEDYHKNDPSHKTSQSFHASDSNPRDRMMAENIEFLLKKYPNKKIICWGAFPHFANRVDLLADKELADYLPMGKLLKSHYKDQVFTMGVTAAAGQRASVYESVTQLPHSLPGSLEAELSQQKTNYSFLLCQENPVLDTFILSALEYIPLKGRWTQVFDGLLFATTITPSTITSQPYQVEESSTIADVSNREKAIKKVDSLILEQKRIYRIFKPTVSHTTKVFLSGQVKDSQTHQPVIKATIHIGAFVTQTDNQGKFRIEVSQKDTLVITCIGYNPHRQLIHSVISITVELVPKIEQLNQVIVKADRLTPISILTSAIDRLEQNYRNDSFIATYYMQAKGSINKDTVFDIDYVNQVWIPLDYLRKDLSARNEQKQLRAVRWQKKLPIKEDSMYYTFAHTNYQPYQSGLKQMKLFQKKALSKFVFQWVNSDTFETDSVFILDFQAKRLSYSYTQNFYAADFKGRIYIRIDDYAIVQLESACQTDTNTINGFSRKYYPSTKGYKEVFYAFLEERYRTCLLSFKKQVDGYYYINYRKDLIQEKGIDRRSGQTFSRWETLQAHLQSIITTQTAQPAPLPGKDIYLHEVRYEQGFWKKYQPIIQRKQPLE</sequence>
<dbReference type="Proteomes" id="UP001228581">
    <property type="component" value="Unassembled WGS sequence"/>
</dbReference>
<name>A0ABT7CYQ0_9BACT</name>
<gene>
    <name evidence="1" type="ORF">QNI19_38595</name>
</gene>
<dbReference type="CDD" id="cd14728">
    <property type="entry name" value="Ere-like"/>
    <property type="match status" value="1"/>
</dbReference>
<organism evidence="1 2">
    <name type="scientific">Xanthocytophaga flava</name>
    <dbReference type="NCBI Taxonomy" id="3048013"/>
    <lineage>
        <taxon>Bacteria</taxon>
        <taxon>Pseudomonadati</taxon>
        <taxon>Bacteroidota</taxon>
        <taxon>Cytophagia</taxon>
        <taxon>Cytophagales</taxon>
        <taxon>Rhodocytophagaceae</taxon>
        <taxon>Xanthocytophaga</taxon>
    </lineage>
</organism>
<dbReference type="InterPro" id="IPR008969">
    <property type="entry name" value="CarboxyPept-like_regulatory"/>
</dbReference>
<dbReference type="PANTHER" id="PTHR31299">
    <property type="entry name" value="ESTERASE, PUTATIVE (AFU_ORTHOLOGUE AFUA_1G05850)-RELATED"/>
    <property type="match status" value="1"/>
</dbReference>
<dbReference type="RefSeq" id="WP_314005865.1">
    <property type="nucleotide sequence ID" value="NZ_JASJOT010000065.1"/>
</dbReference>
<dbReference type="EMBL" id="JASJOT010000065">
    <property type="protein sequence ID" value="MDJ1498901.1"/>
    <property type="molecule type" value="Genomic_DNA"/>
</dbReference>
<reference evidence="1 2" key="1">
    <citation type="submission" date="2023-05" db="EMBL/GenBank/DDBJ databases">
        <authorList>
            <person name="Zhang X."/>
        </authorList>
    </citation>
    <scope>NUCLEOTIDE SEQUENCE [LARGE SCALE GENOMIC DNA]</scope>
    <source>
        <strain evidence="1 2">DM2B3-1</strain>
    </source>
</reference>
<dbReference type="Pfam" id="PF13715">
    <property type="entry name" value="CarbopepD_reg_2"/>
    <property type="match status" value="1"/>
</dbReference>
<dbReference type="Pfam" id="PF05139">
    <property type="entry name" value="Erythro_esteras"/>
    <property type="match status" value="1"/>
</dbReference>
<dbReference type="SUPFAM" id="SSF159501">
    <property type="entry name" value="EreA/ChaN-like"/>
    <property type="match status" value="1"/>
</dbReference>
<evidence type="ECO:0000313" key="2">
    <source>
        <dbReference type="Proteomes" id="UP001228581"/>
    </source>
</evidence>
<comment type="caution">
    <text evidence="1">The sequence shown here is derived from an EMBL/GenBank/DDBJ whole genome shotgun (WGS) entry which is preliminary data.</text>
</comment>
<evidence type="ECO:0000313" key="1">
    <source>
        <dbReference type="EMBL" id="MDJ1498901.1"/>
    </source>
</evidence>
<dbReference type="Gene3D" id="3.40.1660.10">
    <property type="entry name" value="EreA-like (biosynthetic domain)"/>
    <property type="match status" value="2"/>
</dbReference>
<dbReference type="PANTHER" id="PTHR31299:SF0">
    <property type="entry name" value="ESTERASE, PUTATIVE (AFU_ORTHOLOGUE AFUA_1G05850)-RELATED"/>
    <property type="match status" value="1"/>
</dbReference>
<dbReference type="InterPro" id="IPR052036">
    <property type="entry name" value="Hydrolase/PRTase-associated"/>
</dbReference>
<keyword evidence="2" id="KW-1185">Reference proteome</keyword>
<protein>
    <submittedName>
        <fullName evidence="1">Erythromycin esterase family protein</fullName>
    </submittedName>
</protein>
<dbReference type="SUPFAM" id="SSF49464">
    <property type="entry name" value="Carboxypeptidase regulatory domain-like"/>
    <property type="match status" value="1"/>
</dbReference>
<accession>A0ABT7CYQ0</accession>
<dbReference type="InterPro" id="IPR007815">
    <property type="entry name" value="Emycin_Estase"/>
</dbReference>